<feature type="signal peptide" evidence="2">
    <location>
        <begin position="1"/>
        <end position="21"/>
    </location>
</feature>
<name>A0AAD5YHK1_9APHY</name>
<feature type="chain" id="PRO_5042063988" evidence="2">
    <location>
        <begin position="22"/>
        <end position="311"/>
    </location>
</feature>
<feature type="region of interest" description="Disordered" evidence="1">
    <location>
        <begin position="292"/>
        <end position="311"/>
    </location>
</feature>
<comment type="caution">
    <text evidence="3">The sequence shown here is derived from an EMBL/GenBank/DDBJ whole genome shotgun (WGS) entry which is preliminary data.</text>
</comment>
<accession>A0AAD5YHK1</accession>
<evidence type="ECO:0000256" key="1">
    <source>
        <dbReference type="SAM" id="MobiDB-lite"/>
    </source>
</evidence>
<evidence type="ECO:0000256" key="2">
    <source>
        <dbReference type="SAM" id="SignalP"/>
    </source>
</evidence>
<gene>
    <name evidence="3" type="ORF">NLI96_g2356</name>
</gene>
<evidence type="ECO:0000313" key="4">
    <source>
        <dbReference type="Proteomes" id="UP001212997"/>
    </source>
</evidence>
<reference evidence="3" key="1">
    <citation type="submission" date="2022-07" db="EMBL/GenBank/DDBJ databases">
        <title>Genome Sequence of Physisporinus lineatus.</title>
        <authorList>
            <person name="Buettner E."/>
        </authorList>
    </citation>
    <scope>NUCLEOTIDE SEQUENCE</scope>
    <source>
        <strain evidence="3">VT162</strain>
    </source>
</reference>
<protein>
    <submittedName>
        <fullName evidence="3">Uncharacterized protein</fullName>
    </submittedName>
</protein>
<dbReference type="EMBL" id="JANAWD010000052">
    <property type="protein sequence ID" value="KAJ3489129.1"/>
    <property type="molecule type" value="Genomic_DNA"/>
</dbReference>
<sequence length="311" mass="33906">MHKSTAVLVLAIAAIATPSLAAPVQDYDIFAREDNELFARENDEMLARSEHQESGALNFGKILKGAAKIFFRDEDGLVARDDEELFAHDDYDLVAREPKFKAPHLHTIQKGVDIGNGLIGAAQGLKQVITGHQRREFEELVARMEELEAREPKVHMHHIQAGVDIGNGLINAAQGLKQVITGHQRRELEDLVARAIDELEARAVTGAPNDQSGAFSFGKILKGAAKLLFRDEDGALMARSPEPFHGGFHGGFHGMRHGRLAGPPSMMNKREPEPFRRMPGGMGGMGGRGGRGRFGGRMGGPMIARSLNELD</sequence>
<dbReference type="AlphaFoldDB" id="A0AAD5YHK1"/>
<evidence type="ECO:0000313" key="3">
    <source>
        <dbReference type="EMBL" id="KAJ3489129.1"/>
    </source>
</evidence>
<keyword evidence="4" id="KW-1185">Reference proteome</keyword>
<proteinExistence type="predicted"/>
<organism evidence="3 4">
    <name type="scientific">Meripilus lineatus</name>
    <dbReference type="NCBI Taxonomy" id="2056292"/>
    <lineage>
        <taxon>Eukaryota</taxon>
        <taxon>Fungi</taxon>
        <taxon>Dikarya</taxon>
        <taxon>Basidiomycota</taxon>
        <taxon>Agaricomycotina</taxon>
        <taxon>Agaricomycetes</taxon>
        <taxon>Polyporales</taxon>
        <taxon>Meripilaceae</taxon>
        <taxon>Meripilus</taxon>
    </lineage>
</organism>
<keyword evidence="2" id="KW-0732">Signal</keyword>
<dbReference type="Proteomes" id="UP001212997">
    <property type="component" value="Unassembled WGS sequence"/>
</dbReference>